<dbReference type="EMBL" id="JBGJLR010000015">
    <property type="protein sequence ID" value="MEZ2740290.1"/>
    <property type="molecule type" value="Genomic_DNA"/>
</dbReference>
<organism evidence="2 3">
    <name type="scientific">Comamonas jiangduensis</name>
    <dbReference type="NCBI Taxonomy" id="1194168"/>
    <lineage>
        <taxon>Bacteria</taxon>
        <taxon>Pseudomonadati</taxon>
        <taxon>Pseudomonadota</taxon>
        <taxon>Betaproteobacteria</taxon>
        <taxon>Burkholderiales</taxon>
        <taxon>Comamonadaceae</taxon>
        <taxon>Comamonas</taxon>
    </lineage>
</organism>
<evidence type="ECO:0000256" key="1">
    <source>
        <dbReference type="SAM" id="Coils"/>
    </source>
</evidence>
<dbReference type="RefSeq" id="WP_370893061.1">
    <property type="nucleotide sequence ID" value="NZ_JBGJLR010000015.1"/>
</dbReference>
<sequence length="184" mass="20232">MTEAAAQIKCTMPNGVTVVRQLGSCPHDATAAFTIDGKPLPKPSETVGGRRALEQIQKQKLEQESAEQKRITAAQEAKLKEWQKESADKKAQAQKQKEADRAKLYSQSCSALKLPAHRCEVDTSVFKGNFVILKTHLLERDIDTICKLAAGQIRKELLDGRGSGGWQIRIIYSPTGATISECQI</sequence>
<evidence type="ECO:0000313" key="2">
    <source>
        <dbReference type="EMBL" id="MEZ2740290.1"/>
    </source>
</evidence>
<reference evidence="2 3" key="1">
    <citation type="submission" date="2024-08" db="EMBL/GenBank/DDBJ databases">
        <authorList>
            <person name="Feng Z."/>
            <person name="Ronholm J."/>
        </authorList>
    </citation>
    <scope>NUCLEOTIDE SEQUENCE [LARGE SCALE GENOMIC DNA]</scope>
    <source>
        <strain evidence="2 3">4-AB0-8</strain>
    </source>
</reference>
<keyword evidence="1" id="KW-0175">Coiled coil</keyword>
<gene>
    <name evidence="2" type="ORF">ACBP88_12685</name>
</gene>
<protein>
    <submittedName>
        <fullName evidence="2">Uncharacterized protein</fullName>
    </submittedName>
</protein>
<accession>A0ABV4IHM2</accession>
<keyword evidence="3" id="KW-1185">Reference proteome</keyword>
<proteinExistence type="predicted"/>
<feature type="coiled-coil region" evidence="1">
    <location>
        <begin position="58"/>
        <end position="99"/>
    </location>
</feature>
<evidence type="ECO:0000313" key="3">
    <source>
        <dbReference type="Proteomes" id="UP001567350"/>
    </source>
</evidence>
<dbReference type="Proteomes" id="UP001567350">
    <property type="component" value="Unassembled WGS sequence"/>
</dbReference>
<name>A0ABV4IHM2_9BURK</name>
<comment type="caution">
    <text evidence="2">The sequence shown here is derived from an EMBL/GenBank/DDBJ whole genome shotgun (WGS) entry which is preliminary data.</text>
</comment>